<reference evidence="6" key="2">
    <citation type="submission" date="2015-02" db="EMBL/GenBank/DDBJ databases">
        <title>Complete Genome Sequence of Pelosinus fermentans JBW45.</title>
        <authorList>
            <person name="De Leon K.B."/>
            <person name="Utturkar S.M."/>
            <person name="Camilleri L.B."/>
            <person name="Arkin A.P."/>
            <person name="Fields M.W."/>
            <person name="Brown S.D."/>
            <person name="Wall J.D."/>
        </authorList>
    </citation>
    <scope>NUCLEOTIDE SEQUENCE [LARGE SCALE GENOMIC DNA]</scope>
    <source>
        <strain evidence="6">JBW45</strain>
    </source>
</reference>
<dbReference type="PANTHER" id="PTHR10587:SF133">
    <property type="entry name" value="CHITIN DEACETYLASE 1-RELATED"/>
    <property type="match status" value="1"/>
</dbReference>
<dbReference type="EMBL" id="CP010978">
    <property type="protein sequence ID" value="AJQ25877.1"/>
    <property type="molecule type" value="Genomic_DNA"/>
</dbReference>
<dbReference type="Proteomes" id="UP000005361">
    <property type="component" value="Chromosome"/>
</dbReference>
<dbReference type="STRING" id="1192197.JBW_00525"/>
<dbReference type="PROSITE" id="PS51677">
    <property type="entry name" value="NODB"/>
    <property type="match status" value="1"/>
</dbReference>
<keyword evidence="2" id="KW-0378">Hydrolase</keyword>
<dbReference type="GO" id="GO:0016810">
    <property type="term" value="F:hydrolase activity, acting on carbon-nitrogen (but not peptide) bonds"/>
    <property type="evidence" value="ECO:0007669"/>
    <property type="project" value="InterPro"/>
</dbReference>
<dbReference type="KEGG" id="pft:JBW_00525"/>
<evidence type="ECO:0000256" key="1">
    <source>
        <dbReference type="ARBA" id="ARBA00022723"/>
    </source>
</evidence>
<keyword evidence="3" id="KW-0472">Membrane</keyword>
<evidence type="ECO:0000259" key="4">
    <source>
        <dbReference type="PROSITE" id="PS51677"/>
    </source>
</evidence>
<dbReference type="GO" id="GO:0005975">
    <property type="term" value="P:carbohydrate metabolic process"/>
    <property type="evidence" value="ECO:0007669"/>
    <property type="project" value="InterPro"/>
</dbReference>
<keyword evidence="3" id="KW-1133">Transmembrane helix</keyword>
<dbReference type="InterPro" id="IPR050248">
    <property type="entry name" value="Polysacc_deacetylase_ArnD"/>
</dbReference>
<dbReference type="GO" id="GO:0016020">
    <property type="term" value="C:membrane"/>
    <property type="evidence" value="ECO:0007669"/>
    <property type="project" value="TreeGrafter"/>
</dbReference>
<sequence length="275" mass="30777">MFDLNIRLINMLGLLTIIVIAGLVLDYRNVLKKPMRIGMSLAILGITTGIFLTLSAVLPENHVFGRVFSNTKTTQKVVALTFDDGPYPPYTEQVLDVLKEYHVPATFFVVGQNVDKYPELVKRIADEGHQIGNHTYHHIDLLKANRKVIAEEIDNTNKAILAAAGIKPHLMRPPHGFRDPVVMEMMAERNLKVVEWSVMSRDWTNPGVDVIVERTVKKVKNGSIILLHDGDGITSQASRIQSVEAARRIIQILSEQGYTFVTVDEILEKTEDGKG</sequence>
<accession>I9NNH3</accession>
<dbReference type="SUPFAM" id="SSF88713">
    <property type="entry name" value="Glycoside hydrolase/deacetylase"/>
    <property type="match status" value="1"/>
</dbReference>
<dbReference type="HOGENOM" id="CLU_021264_0_2_9"/>
<keyword evidence="1" id="KW-0479">Metal-binding</keyword>
<evidence type="ECO:0000313" key="6">
    <source>
        <dbReference type="Proteomes" id="UP000005361"/>
    </source>
</evidence>
<dbReference type="InterPro" id="IPR002509">
    <property type="entry name" value="NODB_dom"/>
</dbReference>
<keyword evidence="3" id="KW-0812">Transmembrane</keyword>
<organism evidence="5 6">
    <name type="scientific">Pelosinus fermentans JBW45</name>
    <dbReference type="NCBI Taxonomy" id="1192197"/>
    <lineage>
        <taxon>Bacteria</taxon>
        <taxon>Bacillati</taxon>
        <taxon>Bacillota</taxon>
        <taxon>Negativicutes</taxon>
        <taxon>Selenomonadales</taxon>
        <taxon>Sporomusaceae</taxon>
        <taxon>Pelosinus</taxon>
    </lineage>
</organism>
<gene>
    <name evidence="5" type="ORF">JBW_00525</name>
</gene>
<protein>
    <submittedName>
        <fullName evidence="5">Polysaccharide deacetylase</fullName>
    </submittedName>
</protein>
<dbReference type="PANTHER" id="PTHR10587">
    <property type="entry name" value="GLYCOSYL TRANSFERASE-RELATED"/>
    <property type="match status" value="1"/>
</dbReference>
<dbReference type="Pfam" id="PF01522">
    <property type="entry name" value="Polysacc_deac_1"/>
    <property type="match status" value="1"/>
</dbReference>
<dbReference type="AlphaFoldDB" id="I9NNH3"/>
<dbReference type="GO" id="GO:0046872">
    <property type="term" value="F:metal ion binding"/>
    <property type="evidence" value="ECO:0007669"/>
    <property type="project" value="UniProtKB-KW"/>
</dbReference>
<feature type="domain" description="NodB homology" evidence="4">
    <location>
        <begin position="76"/>
        <end position="261"/>
    </location>
</feature>
<proteinExistence type="predicted"/>
<dbReference type="Gene3D" id="3.20.20.370">
    <property type="entry name" value="Glycoside hydrolase/deacetylase"/>
    <property type="match status" value="1"/>
</dbReference>
<name>I9NNH3_9FIRM</name>
<dbReference type="RefSeq" id="WP_007958801.1">
    <property type="nucleotide sequence ID" value="NZ_CP010978.1"/>
</dbReference>
<feature type="transmembrane region" description="Helical" evidence="3">
    <location>
        <begin position="6"/>
        <end position="25"/>
    </location>
</feature>
<dbReference type="InterPro" id="IPR011330">
    <property type="entry name" value="Glyco_hydro/deAcase_b/a-brl"/>
</dbReference>
<evidence type="ECO:0000313" key="5">
    <source>
        <dbReference type="EMBL" id="AJQ25877.1"/>
    </source>
</evidence>
<dbReference type="OrthoDB" id="62208at2"/>
<reference evidence="5 6" key="1">
    <citation type="journal article" date="2015" name="Genome Announc.">
        <title>Complete Genome Sequence of Pelosinus fermentans JBW45, a Member of a Remarkably Competitive Group of Negativicutes in the Firmicutes Phylum.</title>
        <authorList>
            <person name="De Leon K.B."/>
            <person name="Utturkar S.M."/>
            <person name="Camilleri L.B."/>
            <person name="Elias D.A."/>
            <person name="Arkin A.P."/>
            <person name="Fields M.W."/>
            <person name="Brown S.D."/>
            <person name="Wall J.D."/>
        </authorList>
    </citation>
    <scope>NUCLEOTIDE SEQUENCE [LARGE SCALE GENOMIC DNA]</scope>
    <source>
        <strain evidence="5 6">JBW45</strain>
    </source>
</reference>
<dbReference type="CDD" id="cd10917">
    <property type="entry name" value="CE4_NodB_like_6s_7s"/>
    <property type="match status" value="1"/>
</dbReference>
<evidence type="ECO:0000256" key="3">
    <source>
        <dbReference type="SAM" id="Phobius"/>
    </source>
</evidence>
<feature type="transmembrane region" description="Helical" evidence="3">
    <location>
        <begin position="37"/>
        <end position="58"/>
    </location>
</feature>
<evidence type="ECO:0000256" key="2">
    <source>
        <dbReference type="ARBA" id="ARBA00022801"/>
    </source>
</evidence>